<dbReference type="OrthoDB" id="273564at2"/>
<dbReference type="NCBIfam" id="TIGR03354">
    <property type="entry name" value="VI_FHA"/>
    <property type="match status" value="1"/>
</dbReference>
<feature type="region of interest" description="Disordered" evidence="1">
    <location>
        <begin position="147"/>
        <end position="173"/>
    </location>
</feature>
<comment type="caution">
    <text evidence="4">The sequence shown here is derived from an EMBL/GenBank/DDBJ whole genome shotgun (WGS) entry which is preliminary data.</text>
</comment>
<feature type="domain" description="FHA" evidence="2">
    <location>
        <begin position="39"/>
        <end position="105"/>
    </location>
</feature>
<keyword evidence="5" id="KW-1185">Reference proteome</keyword>
<dbReference type="STRING" id="1777141.AWB80_04410"/>
<evidence type="ECO:0000259" key="2">
    <source>
        <dbReference type="Pfam" id="PF00498"/>
    </source>
</evidence>
<dbReference type="InterPro" id="IPR046883">
    <property type="entry name" value="T6SS_FHA_C"/>
</dbReference>
<evidence type="ECO:0000259" key="3">
    <source>
        <dbReference type="Pfam" id="PF20232"/>
    </source>
</evidence>
<gene>
    <name evidence="4" type="ORF">AWB80_04410</name>
</gene>
<dbReference type="EMBL" id="FCOE02000015">
    <property type="protein sequence ID" value="SAK75992.1"/>
    <property type="molecule type" value="Genomic_DNA"/>
</dbReference>
<evidence type="ECO:0000313" key="4">
    <source>
        <dbReference type="EMBL" id="SAK75992.1"/>
    </source>
</evidence>
<dbReference type="SUPFAM" id="SSF49879">
    <property type="entry name" value="SMAD/FHA domain"/>
    <property type="match status" value="1"/>
</dbReference>
<feature type="region of interest" description="Disordered" evidence="1">
    <location>
        <begin position="223"/>
        <end position="243"/>
    </location>
</feature>
<dbReference type="Gene3D" id="2.60.200.20">
    <property type="match status" value="1"/>
</dbReference>
<name>A0A158C0Z7_9BURK</name>
<sequence length="455" mass="49393">MNPTTATTTARRIALAVTNPQALQKGSTPRHVFDSVGGTIGSQSANWILVDRRDGIDPIHAEIFSKDGGFGLIDRSGRTRLNSSDNPIGKNVAALLSDGDLLHIGSYEIAVHLHEQGDLLPDPSRHLAQYGVDELLGGNASMDDFGASTLVDGETRPGNQYATPEAQGPTDEPRADLDPLAALDAAAYRSPGAASQSLDSAHYGLSPARAQFNYADTRFEAVSGAPRSLPGNTRMPSQRADSPQVQDWITAQSSAHGTPQQTVTPLLQGLGVPLGALDEHAAYRLLLEAGQALQAAIRGLGALYDSEPSQAGRPALMGRTLQPIEDNPLRLGMEYADTVRALFSAERSVVHLSPMAAIDESLTQTRLHNKALVEAINASLQALLRAFSPELLLQRFHRYRPDQTQQPDGEANDWAWQMYTHYYNELASPRQKGFEKLFWEVFEQAYDQALRTETP</sequence>
<dbReference type="InterPro" id="IPR000253">
    <property type="entry name" value="FHA_dom"/>
</dbReference>
<organism evidence="4 5">
    <name type="scientific">Caballeronia pedi</name>
    <dbReference type="NCBI Taxonomy" id="1777141"/>
    <lineage>
        <taxon>Bacteria</taxon>
        <taxon>Pseudomonadati</taxon>
        <taxon>Pseudomonadota</taxon>
        <taxon>Betaproteobacteria</taxon>
        <taxon>Burkholderiales</taxon>
        <taxon>Burkholderiaceae</taxon>
        <taxon>Caballeronia</taxon>
    </lineage>
</organism>
<feature type="domain" description="Type VI secretion system FHA" evidence="3">
    <location>
        <begin position="268"/>
        <end position="448"/>
    </location>
</feature>
<proteinExistence type="predicted"/>
<dbReference type="Pfam" id="PF00498">
    <property type="entry name" value="FHA"/>
    <property type="match status" value="1"/>
</dbReference>
<dbReference type="Proteomes" id="UP000054911">
    <property type="component" value="Unassembled WGS sequence"/>
</dbReference>
<dbReference type="InterPro" id="IPR008984">
    <property type="entry name" value="SMAD_FHA_dom_sf"/>
</dbReference>
<dbReference type="CDD" id="cd00060">
    <property type="entry name" value="FHA"/>
    <property type="match status" value="1"/>
</dbReference>
<reference evidence="4" key="1">
    <citation type="submission" date="2016-01" db="EMBL/GenBank/DDBJ databases">
        <authorList>
            <person name="Peeters C."/>
        </authorList>
    </citation>
    <scope>NUCLEOTIDE SEQUENCE [LARGE SCALE GENOMIC DNA]</scope>
    <source>
        <strain evidence="4">LMG 29323</strain>
    </source>
</reference>
<protein>
    <submittedName>
        <fullName evidence="4">Uncharacterized protein</fullName>
    </submittedName>
</protein>
<dbReference type="InterPro" id="IPR017735">
    <property type="entry name" value="T6SS_FHA"/>
</dbReference>
<feature type="compositionally biased region" description="Polar residues" evidence="1">
    <location>
        <begin position="230"/>
        <end position="243"/>
    </location>
</feature>
<dbReference type="AlphaFoldDB" id="A0A158C0Z7"/>
<accession>A0A158C0Z7</accession>
<dbReference type="Pfam" id="PF20232">
    <property type="entry name" value="T6SS_FHA_C"/>
    <property type="match status" value="1"/>
</dbReference>
<dbReference type="RefSeq" id="WP_061176806.1">
    <property type="nucleotide sequence ID" value="NZ_FCOE02000015.1"/>
</dbReference>
<evidence type="ECO:0000313" key="5">
    <source>
        <dbReference type="Proteomes" id="UP000054911"/>
    </source>
</evidence>
<evidence type="ECO:0000256" key="1">
    <source>
        <dbReference type="SAM" id="MobiDB-lite"/>
    </source>
</evidence>